<dbReference type="EMBL" id="KV453841">
    <property type="protein sequence ID" value="ODV92072.1"/>
    <property type="molecule type" value="Genomic_DNA"/>
</dbReference>
<feature type="signal peptide" evidence="1">
    <location>
        <begin position="1"/>
        <end position="16"/>
    </location>
</feature>
<evidence type="ECO:0000313" key="3">
    <source>
        <dbReference type="Proteomes" id="UP000095023"/>
    </source>
</evidence>
<accession>A0A1E4TJZ2</accession>
<sequence>MRLAKIALLLCSLVSAVDYDQIHNVIPSIEEASEDRRALRFVVVDVFNRRFLASGNINGTEDYRMVKTPNTNNCTIQVNGKVMQPQRRMLEVLEFVGPDGEYFLQIPKEVDPTASSDECIVF</sequence>
<keyword evidence="1" id="KW-0732">Signal</keyword>
<proteinExistence type="predicted"/>
<protein>
    <submittedName>
        <fullName evidence="2">Uncharacterized protein</fullName>
    </submittedName>
</protein>
<feature type="chain" id="PRO_5009163232" evidence="1">
    <location>
        <begin position="17"/>
        <end position="122"/>
    </location>
</feature>
<keyword evidence="3" id="KW-1185">Reference proteome</keyword>
<gene>
    <name evidence="2" type="ORF">CANCADRAFT_81976</name>
</gene>
<organism evidence="2 3">
    <name type="scientific">Tortispora caseinolytica NRRL Y-17796</name>
    <dbReference type="NCBI Taxonomy" id="767744"/>
    <lineage>
        <taxon>Eukaryota</taxon>
        <taxon>Fungi</taxon>
        <taxon>Dikarya</taxon>
        <taxon>Ascomycota</taxon>
        <taxon>Saccharomycotina</taxon>
        <taxon>Trigonopsidomycetes</taxon>
        <taxon>Trigonopsidales</taxon>
        <taxon>Trigonopsidaceae</taxon>
        <taxon>Tortispora</taxon>
    </lineage>
</organism>
<evidence type="ECO:0000256" key="1">
    <source>
        <dbReference type="SAM" id="SignalP"/>
    </source>
</evidence>
<name>A0A1E4TJZ2_9ASCO</name>
<evidence type="ECO:0000313" key="2">
    <source>
        <dbReference type="EMBL" id="ODV92072.1"/>
    </source>
</evidence>
<dbReference type="AlphaFoldDB" id="A0A1E4TJZ2"/>
<dbReference type="Proteomes" id="UP000095023">
    <property type="component" value="Unassembled WGS sequence"/>
</dbReference>
<reference evidence="3" key="1">
    <citation type="submission" date="2016-02" db="EMBL/GenBank/DDBJ databases">
        <title>Comparative genomics of biotechnologically important yeasts.</title>
        <authorList>
            <consortium name="DOE Joint Genome Institute"/>
            <person name="Riley R."/>
            <person name="Haridas S."/>
            <person name="Wolfe K.H."/>
            <person name="Lopes M.R."/>
            <person name="Hittinger C.T."/>
            <person name="Goker M."/>
            <person name="Salamov A."/>
            <person name="Wisecaver J."/>
            <person name="Long T.M."/>
            <person name="Aerts A.L."/>
            <person name="Barry K."/>
            <person name="Choi C."/>
            <person name="Clum A."/>
            <person name="Coughlan A.Y."/>
            <person name="Deshpande S."/>
            <person name="Douglass A.P."/>
            <person name="Hanson S.J."/>
            <person name="Klenk H.-P."/>
            <person name="Labutti K."/>
            <person name="Lapidus A."/>
            <person name="Lindquist E."/>
            <person name="Lipzen A."/>
            <person name="Meier-Kolthoff J.P."/>
            <person name="Ohm R.A."/>
            <person name="Otillar R.P."/>
            <person name="Pangilinan J."/>
            <person name="Peng Y."/>
            <person name="Rokas A."/>
            <person name="Rosa C.A."/>
            <person name="Scheuner C."/>
            <person name="Sibirny A.A."/>
            <person name="Slot J.C."/>
            <person name="Stielow J.B."/>
            <person name="Sun H."/>
            <person name="Kurtzman C.P."/>
            <person name="Blackwell M."/>
            <person name="Jeffries T.W."/>
            <person name="Grigoriev I.V."/>
        </authorList>
    </citation>
    <scope>NUCLEOTIDE SEQUENCE [LARGE SCALE GENOMIC DNA]</scope>
    <source>
        <strain evidence="3">NRRL Y-17796</strain>
    </source>
</reference>